<reference evidence="7" key="1">
    <citation type="journal article" date="2021" name="Nat. Commun.">
        <title>Genetic determinants of endophytism in the Arabidopsis root mycobiome.</title>
        <authorList>
            <person name="Mesny F."/>
            <person name="Miyauchi S."/>
            <person name="Thiergart T."/>
            <person name="Pickel B."/>
            <person name="Atanasova L."/>
            <person name="Karlsson M."/>
            <person name="Huettel B."/>
            <person name="Barry K.W."/>
            <person name="Haridas S."/>
            <person name="Chen C."/>
            <person name="Bauer D."/>
            <person name="Andreopoulos W."/>
            <person name="Pangilinan J."/>
            <person name="LaButti K."/>
            <person name="Riley R."/>
            <person name="Lipzen A."/>
            <person name="Clum A."/>
            <person name="Drula E."/>
            <person name="Henrissat B."/>
            <person name="Kohler A."/>
            <person name="Grigoriev I.V."/>
            <person name="Martin F.M."/>
            <person name="Hacquard S."/>
        </authorList>
    </citation>
    <scope>NUCLEOTIDE SEQUENCE</scope>
    <source>
        <strain evidence="7">MPI-CAGE-AT-0021</strain>
    </source>
</reference>
<name>A0A9P9ELA3_9HYPO</name>
<evidence type="ECO:0000259" key="6">
    <source>
        <dbReference type="PROSITE" id="PS51718"/>
    </source>
</evidence>
<evidence type="ECO:0000313" key="7">
    <source>
        <dbReference type="EMBL" id="KAH7139900.1"/>
    </source>
</evidence>
<dbReference type="PROSITE" id="PS51388">
    <property type="entry name" value="GED"/>
    <property type="match status" value="1"/>
</dbReference>
<evidence type="ECO:0000259" key="5">
    <source>
        <dbReference type="PROSITE" id="PS51388"/>
    </source>
</evidence>
<evidence type="ECO:0000256" key="3">
    <source>
        <dbReference type="SAM" id="Coils"/>
    </source>
</evidence>
<dbReference type="GO" id="GO:0005874">
    <property type="term" value="C:microtubule"/>
    <property type="evidence" value="ECO:0007669"/>
    <property type="project" value="TreeGrafter"/>
</dbReference>
<evidence type="ECO:0000256" key="4">
    <source>
        <dbReference type="SAM" id="MobiDB-lite"/>
    </source>
</evidence>
<feature type="coiled-coil region" evidence="3">
    <location>
        <begin position="614"/>
        <end position="641"/>
    </location>
</feature>
<dbReference type="GO" id="GO:0016559">
    <property type="term" value="P:peroxisome fission"/>
    <property type="evidence" value="ECO:0007669"/>
    <property type="project" value="TreeGrafter"/>
</dbReference>
<dbReference type="GO" id="GO:0005739">
    <property type="term" value="C:mitochondrion"/>
    <property type="evidence" value="ECO:0007669"/>
    <property type="project" value="TreeGrafter"/>
</dbReference>
<organism evidence="7 8">
    <name type="scientific">Dactylonectria estremocensis</name>
    <dbReference type="NCBI Taxonomy" id="1079267"/>
    <lineage>
        <taxon>Eukaryota</taxon>
        <taxon>Fungi</taxon>
        <taxon>Dikarya</taxon>
        <taxon>Ascomycota</taxon>
        <taxon>Pezizomycotina</taxon>
        <taxon>Sordariomycetes</taxon>
        <taxon>Hypocreomycetidae</taxon>
        <taxon>Hypocreales</taxon>
        <taxon>Nectriaceae</taxon>
        <taxon>Dactylonectria</taxon>
    </lineage>
</organism>
<dbReference type="Pfam" id="PF00350">
    <property type="entry name" value="Dynamin_N"/>
    <property type="match status" value="1"/>
</dbReference>
<accession>A0A9P9ELA3</accession>
<comment type="caution">
    <text evidence="7">The sequence shown here is derived from an EMBL/GenBank/DDBJ whole genome shotgun (WGS) entry which is preliminary data.</text>
</comment>
<dbReference type="PRINTS" id="PR00195">
    <property type="entry name" value="DYNAMIN"/>
</dbReference>
<keyword evidence="7" id="KW-0378">Hydrolase</keyword>
<feature type="compositionally biased region" description="Polar residues" evidence="4">
    <location>
        <begin position="723"/>
        <end position="739"/>
    </location>
</feature>
<evidence type="ECO:0000256" key="2">
    <source>
        <dbReference type="ARBA" id="ARBA00023134"/>
    </source>
</evidence>
<dbReference type="InterPro" id="IPR045063">
    <property type="entry name" value="Dynamin_N"/>
</dbReference>
<dbReference type="CDD" id="cd08771">
    <property type="entry name" value="DLP_1"/>
    <property type="match status" value="1"/>
</dbReference>
<dbReference type="FunFam" id="3.40.50.300:FF:001425">
    <property type="entry name" value="Dynamin GTPase, putative"/>
    <property type="match status" value="1"/>
</dbReference>
<dbReference type="GO" id="GO:0005525">
    <property type="term" value="F:GTP binding"/>
    <property type="evidence" value="ECO:0007669"/>
    <property type="project" value="InterPro"/>
</dbReference>
<feature type="compositionally biased region" description="Pro residues" evidence="4">
    <location>
        <begin position="708"/>
        <end position="718"/>
    </location>
</feature>
<dbReference type="InterPro" id="IPR000375">
    <property type="entry name" value="Dynamin_stalk"/>
</dbReference>
<keyword evidence="8" id="KW-1185">Reference proteome</keyword>
<feature type="domain" description="Dynamin-type G" evidence="6">
    <location>
        <begin position="36"/>
        <end position="315"/>
    </location>
</feature>
<dbReference type="GO" id="GO:0000266">
    <property type="term" value="P:mitochondrial fission"/>
    <property type="evidence" value="ECO:0007669"/>
    <property type="project" value="TreeGrafter"/>
</dbReference>
<dbReference type="InterPro" id="IPR020850">
    <property type="entry name" value="GED_dom"/>
</dbReference>
<dbReference type="Proteomes" id="UP000717696">
    <property type="component" value="Unassembled WGS sequence"/>
</dbReference>
<evidence type="ECO:0000313" key="8">
    <source>
        <dbReference type="Proteomes" id="UP000717696"/>
    </source>
</evidence>
<dbReference type="PANTHER" id="PTHR11566:SF149">
    <property type="entry name" value="GTPASE, PUTATIVE (AFU_ORTHOLOGUE AFUA_6G11890)-RELATED"/>
    <property type="match status" value="1"/>
</dbReference>
<feature type="compositionally biased region" description="Polar residues" evidence="4">
    <location>
        <begin position="799"/>
        <end position="812"/>
    </location>
</feature>
<dbReference type="PANTHER" id="PTHR11566">
    <property type="entry name" value="DYNAMIN"/>
    <property type="match status" value="1"/>
</dbReference>
<proteinExistence type="predicted"/>
<sequence length="876" mass="95971">MEVSLTSDVLNQLNTAEAKALHDISDSLSACGVGKIVNLPQIIVVGEQSSGKSSVLEAISHVRFPVERGLCTRFATELVLRQAPETRVNVSVRFADKSKAPQSFQRRGFHEDDLPEIIKEAKECMGFTRAGKDFSKDVLRLEIQGPGMYPLTLVDLPGLFHAETETQSLNGKETVDELVEGYMRQKNSIILVVIAANAQLASQVALRRVKEMDPQRQRTLGVITKPDLTHAGLEDEETYLRVAKNQEGANKFHLGWHVLHNRTEKETSLKARDETEEKFFRTGAWATLPRDDCGIATLRKKLSRVLYNHIRTSLPGVIKDIEGKLGERQEELDRLGKSRSTREDMRSFLLGISSDFQRLARDGVYGRYNDAFFGGLDDDDRKLRAQLRNFNRAFDHILKTKGAKTVLTDTSDLEDMLEGENIPEYLQEFLERYAYDFPDPEFIMTHDLIAQLEKQAARNQGLEFPGSPNKDLAIQLFKEKAAPWRDIAEFHLSRVTFIAKAFVDQLFKHVVGQPGTNRTTEAILSTCVDPFFEEKEKMLGEKLEELLRPYAEAYALPLDAEFYRSLSQQSSDRSMSRRTFTDNVINLAIESCLVHDIPDILTPTKVHRMNEARLEELAGESEDSKARRENLKEEIDILRQGLAQCLRYRPRPVTGNTQFFQSLGEANTCIVLPSSKAKASSPSNALAVRASSAPSPPEKPPGQTGAPRPSPKPKPAPSTAPALNTQSANKPTTTTTNGQPRSQPAAATSSASAAPKPAPVAFSDLAASIDSNAAAANPPLSSGHPDDPTSVERAVASIFRSSSSVKPASTANGTGGLFGSKPLTATTTPVSSAPGTSGNLFGSRPAATNPPSSGGLFDKPAPAARATSEPAAFRVQ</sequence>
<feature type="compositionally biased region" description="Low complexity" evidence="4">
    <location>
        <begin position="860"/>
        <end position="876"/>
    </location>
</feature>
<dbReference type="SMART" id="SM00053">
    <property type="entry name" value="DYNc"/>
    <property type="match status" value="1"/>
</dbReference>
<keyword evidence="2" id="KW-0342">GTP-binding</keyword>
<dbReference type="SUPFAM" id="SSF52540">
    <property type="entry name" value="P-loop containing nucleoside triphosphate hydrolases"/>
    <property type="match status" value="1"/>
</dbReference>
<dbReference type="EMBL" id="JAGMUU010000014">
    <property type="protein sequence ID" value="KAH7139900.1"/>
    <property type="molecule type" value="Genomic_DNA"/>
</dbReference>
<feature type="compositionally biased region" description="Low complexity" evidence="4">
    <location>
        <begin position="740"/>
        <end position="757"/>
    </location>
</feature>
<gene>
    <name evidence="7" type="ORF">B0J13DRAFT_586420</name>
</gene>
<dbReference type="AlphaFoldDB" id="A0A9P9ELA3"/>
<dbReference type="PROSITE" id="PS51718">
    <property type="entry name" value="G_DYNAMIN_2"/>
    <property type="match status" value="1"/>
</dbReference>
<dbReference type="InterPro" id="IPR027417">
    <property type="entry name" value="P-loop_NTPase"/>
</dbReference>
<dbReference type="Gene3D" id="3.40.50.300">
    <property type="entry name" value="P-loop containing nucleotide triphosphate hydrolases"/>
    <property type="match status" value="1"/>
</dbReference>
<feature type="region of interest" description="Disordered" evidence="4">
    <location>
        <begin position="680"/>
        <end position="757"/>
    </location>
</feature>
<feature type="domain" description="GED" evidence="5">
    <location>
        <begin position="560"/>
        <end position="653"/>
    </location>
</feature>
<feature type="compositionally biased region" description="Polar residues" evidence="4">
    <location>
        <begin position="823"/>
        <end position="840"/>
    </location>
</feature>
<dbReference type="OrthoDB" id="415706at2759"/>
<dbReference type="GO" id="GO:0003924">
    <property type="term" value="F:GTPase activity"/>
    <property type="evidence" value="ECO:0007669"/>
    <property type="project" value="InterPro"/>
</dbReference>
<feature type="region of interest" description="Disordered" evidence="4">
    <location>
        <begin position="774"/>
        <end position="876"/>
    </location>
</feature>
<dbReference type="GO" id="GO:0006897">
    <property type="term" value="P:endocytosis"/>
    <property type="evidence" value="ECO:0007669"/>
    <property type="project" value="TreeGrafter"/>
</dbReference>
<dbReference type="GO" id="GO:0048312">
    <property type="term" value="P:intracellular distribution of mitochondria"/>
    <property type="evidence" value="ECO:0007669"/>
    <property type="project" value="TreeGrafter"/>
</dbReference>
<keyword evidence="3" id="KW-0175">Coiled coil</keyword>
<dbReference type="GO" id="GO:0008017">
    <property type="term" value="F:microtubule binding"/>
    <property type="evidence" value="ECO:0007669"/>
    <property type="project" value="TreeGrafter"/>
</dbReference>
<dbReference type="GO" id="GO:0016020">
    <property type="term" value="C:membrane"/>
    <property type="evidence" value="ECO:0007669"/>
    <property type="project" value="TreeGrafter"/>
</dbReference>
<evidence type="ECO:0000256" key="1">
    <source>
        <dbReference type="ARBA" id="ARBA00022741"/>
    </source>
</evidence>
<dbReference type="InterPro" id="IPR030381">
    <property type="entry name" value="G_DYNAMIN_dom"/>
</dbReference>
<keyword evidence="1" id="KW-0547">Nucleotide-binding</keyword>
<dbReference type="InterPro" id="IPR001401">
    <property type="entry name" value="Dynamin_GTPase"/>
</dbReference>
<dbReference type="InterPro" id="IPR022812">
    <property type="entry name" value="Dynamin"/>
</dbReference>
<dbReference type="Pfam" id="PF01031">
    <property type="entry name" value="Dynamin_M"/>
    <property type="match status" value="1"/>
</dbReference>
<protein>
    <submittedName>
        <fullName evidence="7">P-loop containing nucleoside triphosphate hydrolase protein</fullName>
    </submittedName>
</protein>